<feature type="domain" description="Blue (type 1) copper" evidence="7">
    <location>
        <begin position="127"/>
        <end position="249"/>
    </location>
</feature>
<feature type="region of interest" description="Disordered" evidence="5">
    <location>
        <begin position="1"/>
        <end position="27"/>
    </location>
</feature>
<keyword evidence="6" id="KW-0812">Transmembrane</keyword>
<sequence>MSWRSSGNFRPGGQSSRPSFGGGGGQGGPPLIDPMFLKIGIAVIVCVAAVGIIAALVSMSVPSSQTAESPAAPAEVAPTAAPAEPTAAPEPTAASAEAPAAPAAPAGVPSEPYGPAITTGTGTAITLGTDLIDLVFDQDTLTVPDGPVTLTFNNDAMAVQHNWVLVEAGDEEMIAAINQAAADQSRTLRLPEAAVPPPDTPGVLAVTPMLDMGESITFTFEPPGPGTYTFICTFPGHYEGGMVGTLIVEP</sequence>
<dbReference type="InterPro" id="IPR033138">
    <property type="entry name" value="Cu_oxidase_CS"/>
</dbReference>
<evidence type="ECO:0000256" key="5">
    <source>
        <dbReference type="SAM" id="MobiDB-lite"/>
    </source>
</evidence>
<gene>
    <name evidence="8" type="ORF">EI684_10830</name>
</gene>
<proteinExistence type="predicted"/>
<evidence type="ECO:0000313" key="8">
    <source>
        <dbReference type="EMBL" id="RRR71922.1"/>
    </source>
</evidence>
<dbReference type="PROSITE" id="PS00196">
    <property type="entry name" value="COPPER_BLUE"/>
    <property type="match status" value="1"/>
</dbReference>
<evidence type="ECO:0000313" key="9">
    <source>
        <dbReference type="Proteomes" id="UP000280307"/>
    </source>
</evidence>
<keyword evidence="6" id="KW-0472">Membrane</keyword>
<dbReference type="InterPro" id="IPR000923">
    <property type="entry name" value="BlueCu_1"/>
</dbReference>
<evidence type="ECO:0000259" key="7">
    <source>
        <dbReference type="Pfam" id="PF00127"/>
    </source>
</evidence>
<dbReference type="Pfam" id="PF00127">
    <property type="entry name" value="Copper-bind"/>
    <property type="match status" value="1"/>
</dbReference>
<feature type="region of interest" description="Disordered" evidence="5">
    <location>
        <begin position="70"/>
        <end position="115"/>
    </location>
</feature>
<evidence type="ECO:0000256" key="3">
    <source>
        <dbReference type="ARBA" id="ARBA00022982"/>
    </source>
</evidence>
<name>A0A426TZT6_9CHLR</name>
<keyword evidence="2" id="KW-0479">Metal-binding</keyword>
<dbReference type="Proteomes" id="UP000280307">
    <property type="component" value="Unassembled WGS sequence"/>
</dbReference>
<dbReference type="PANTHER" id="PTHR38439">
    <property type="entry name" value="AURACYANIN-B"/>
    <property type="match status" value="1"/>
</dbReference>
<dbReference type="InterPro" id="IPR050845">
    <property type="entry name" value="Cu-binding_ET"/>
</dbReference>
<comment type="caution">
    <text evidence="8">The sequence shown here is derived from an EMBL/GenBank/DDBJ whole genome shotgun (WGS) entry which is preliminary data.</text>
</comment>
<evidence type="ECO:0000256" key="1">
    <source>
        <dbReference type="ARBA" id="ARBA00022448"/>
    </source>
</evidence>
<evidence type="ECO:0000256" key="6">
    <source>
        <dbReference type="SAM" id="Phobius"/>
    </source>
</evidence>
<keyword evidence="1" id="KW-0813">Transport</keyword>
<dbReference type="SUPFAM" id="SSF49503">
    <property type="entry name" value="Cupredoxins"/>
    <property type="match status" value="1"/>
</dbReference>
<protein>
    <submittedName>
        <fullName evidence="8">Auracyanin</fullName>
    </submittedName>
</protein>
<dbReference type="InterPro" id="IPR008972">
    <property type="entry name" value="Cupredoxin"/>
</dbReference>
<dbReference type="GO" id="GO:0005507">
    <property type="term" value="F:copper ion binding"/>
    <property type="evidence" value="ECO:0007669"/>
    <property type="project" value="InterPro"/>
</dbReference>
<keyword evidence="6" id="KW-1133">Transmembrane helix</keyword>
<organism evidence="8 9">
    <name type="scientific">Candidatus Viridilinea halotolerans</name>
    <dbReference type="NCBI Taxonomy" id="2491704"/>
    <lineage>
        <taxon>Bacteria</taxon>
        <taxon>Bacillati</taxon>
        <taxon>Chloroflexota</taxon>
        <taxon>Chloroflexia</taxon>
        <taxon>Chloroflexales</taxon>
        <taxon>Chloroflexineae</taxon>
        <taxon>Oscillochloridaceae</taxon>
        <taxon>Candidatus Viridilinea</taxon>
    </lineage>
</organism>
<evidence type="ECO:0000256" key="2">
    <source>
        <dbReference type="ARBA" id="ARBA00022723"/>
    </source>
</evidence>
<feature type="transmembrane region" description="Helical" evidence="6">
    <location>
        <begin position="35"/>
        <end position="57"/>
    </location>
</feature>
<evidence type="ECO:0000256" key="4">
    <source>
        <dbReference type="ARBA" id="ARBA00023008"/>
    </source>
</evidence>
<keyword evidence="3" id="KW-0249">Electron transport</keyword>
<dbReference type="AlphaFoldDB" id="A0A426TZT6"/>
<keyword evidence="4" id="KW-0186">Copper</keyword>
<accession>A0A426TZT6</accession>
<dbReference type="GO" id="GO:0009055">
    <property type="term" value="F:electron transfer activity"/>
    <property type="evidence" value="ECO:0007669"/>
    <property type="project" value="InterPro"/>
</dbReference>
<dbReference type="Gene3D" id="2.60.40.420">
    <property type="entry name" value="Cupredoxins - blue copper proteins"/>
    <property type="match status" value="1"/>
</dbReference>
<dbReference type="InterPro" id="IPR028871">
    <property type="entry name" value="BlueCu_1_BS"/>
</dbReference>
<dbReference type="EMBL" id="RSAS01000422">
    <property type="protein sequence ID" value="RRR71922.1"/>
    <property type="molecule type" value="Genomic_DNA"/>
</dbReference>
<dbReference type="PROSITE" id="PS00079">
    <property type="entry name" value="MULTICOPPER_OXIDASE1"/>
    <property type="match status" value="1"/>
</dbReference>
<dbReference type="PANTHER" id="PTHR38439:SF2">
    <property type="entry name" value="OUTER MEMBRANE PROTEIN H.8"/>
    <property type="match status" value="1"/>
</dbReference>
<reference evidence="8 9" key="1">
    <citation type="submission" date="2018-12" db="EMBL/GenBank/DDBJ databases">
        <title>Genome Sequence of Candidatus Viridilinea halotolerans isolated from saline sulfide-rich spring.</title>
        <authorList>
            <person name="Grouzdev D.S."/>
            <person name="Burganskaya E.I."/>
            <person name="Krutkina M.S."/>
            <person name="Sukhacheva M.V."/>
            <person name="Gorlenko V.M."/>
        </authorList>
    </citation>
    <scope>NUCLEOTIDE SEQUENCE [LARGE SCALE GENOMIC DNA]</scope>
    <source>
        <strain evidence="8">Chok-6</strain>
    </source>
</reference>